<sequence>MTKLNIMASRHSAFYSPMICTIAGGFLEKEGLSGEYHVVEAGDSSGGAVAEGRMDVAQAAVSASWGPLDKGVRPTFAQFAQINRYDGFFIAAREPDTDFSWSKLLSGKFLYVHGGQPEAMLRYGAFKQGLDLSDVDDISSPGGAEMMTQWGNGEGDYFHEQGAFPQQLEHDGQGHIVGSVGEAVGPVAFSSLIGRWDWLETDDARRFAAAYKQSREWVNTADPAEIARAEADFFPDMAESAIASAVGFYQRLGTWSGGIAIEEDLYQAALDVFEHSNLVGSRHPYGDVVAPPPGI</sequence>
<protein>
    <recommendedName>
        <fullName evidence="5">SsuA/THI5-like domain-containing protein</fullName>
    </recommendedName>
</protein>
<evidence type="ECO:0000256" key="2">
    <source>
        <dbReference type="ARBA" id="ARBA00010742"/>
    </source>
</evidence>
<dbReference type="AlphaFoldDB" id="A0A382CNL3"/>
<dbReference type="Gene3D" id="3.40.190.10">
    <property type="entry name" value="Periplasmic binding protein-like II"/>
    <property type="match status" value="2"/>
</dbReference>
<reference evidence="4" key="1">
    <citation type="submission" date="2018-05" db="EMBL/GenBank/DDBJ databases">
        <authorList>
            <person name="Lanie J.A."/>
            <person name="Ng W.-L."/>
            <person name="Kazmierczak K.M."/>
            <person name="Andrzejewski T.M."/>
            <person name="Davidsen T.M."/>
            <person name="Wayne K.J."/>
            <person name="Tettelin H."/>
            <person name="Glass J.I."/>
            <person name="Rusch D."/>
            <person name="Podicherti R."/>
            <person name="Tsui H.-C.T."/>
            <person name="Winkler M.E."/>
        </authorList>
    </citation>
    <scope>NUCLEOTIDE SEQUENCE</scope>
</reference>
<dbReference type="SUPFAM" id="SSF53850">
    <property type="entry name" value="Periplasmic binding protein-like II"/>
    <property type="match status" value="1"/>
</dbReference>
<dbReference type="PANTHER" id="PTHR30024:SF47">
    <property type="entry name" value="TAURINE-BINDING PERIPLASMIC PROTEIN"/>
    <property type="match status" value="1"/>
</dbReference>
<evidence type="ECO:0000313" key="4">
    <source>
        <dbReference type="EMBL" id="SVB27736.1"/>
    </source>
</evidence>
<keyword evidence="3" id="KW-0732">Signal</keyword>
<dbReference type="GO" id="GO:0042597">
    <property type="term" value="C:periplasmic space"/>
    <property type="evidence" value="ECO:0007669"/>
    <property type="project" value="UniProtKB-SubCell"/>
</dbReference>
<gene>
    <name evidence="4" type="ORF">METZ01_LOCUS180590</name>
</gene>
<dbReference type="PANTHER" id="PTHR30024">
    <property type="entry name" value="ALIPHATIC SULFONATES-BINDING PROTEIN-RELATED"/>
    <property type="match status" value="1"/>
</dbReference>
<comment type="subcellular location">
    <subcellularLocation>
        <location evidence="1">Periplasm</location>
    </subcellularLocation>
</comment>
<evidence type="ECO:0000256" key="3">
    <source>
        <dbReference type="ARBA" id="ARBA00022729"/>
    </source>
</evidence>
<dbReference type="EMBL" id="UINC01035400">
    <property type="protein sequence ID" value="SVB27736.1"/>
    <property type="molecule type" value="Genomic_DNA"/>
</dbReference>
<organism evidence="4">
    <name type="scientific">marine metagenome</name>
    <dbReference type="NCBI Taxonomy" id="408172"/>
    <lineage>
        <taxon>unclassified sequences</taxon>
        <taxon>metagenomes</taxon>
        <taxon>ecological metagenomes</taxon>
    </lineage>
</organism>
<name>A0A382CNL3_9ZZZZ</name>
<proteinExistence type="inferred from homology"/>
<evidence type="ECO:0008006" key="5">
    <source>
        <dbReference type="Google" id="ProtNLM"/>
    </source>
</evidence>
<comment type="similarity">
    <text evidence="2">Belongs to the bacterial solute-binding protein SsuA/TauA family.</text>
</comment>
<evidence type="ECO:0000256" key="1">
    <source>
        <dbReference type="ARBA" id="ARBA00004418"/>
    </source>
</evidence>
<accession>A0A382CNL3</accession>